<dbReference type="EMBL" id="ML977654">
    <property type="protein sequence ID" value="KAF1994634.1"/>
    <property type="molecule type" value="Genomic_DNA"/>
</dbReference>
<feature type="compositionally biased region" description="Polar residues" evidence="1">
    <location>
        <begin position="85"/>
        <end position="96"/>
    </location>
</feature>
<keyword evidence="3" id="KW-1185">Reference proteome</keyword>
<evidence type="ECO:0000313" key="3">
    <source>
        <dbReference type="Proteomes" id="UP000799779"/>
    </source>
</evidence>
<accession>A0A6A5W026</accession>
<proteinExistence type="predicted"/>
<sequence>MTRKLHLTHNLSASSARLPYRHCIEINTCFLDPSPINRLEHSPNIHTIPFTTKATPAQLLPKMSSQTNYGTYASEKTLLPVYHSRASTDSTASTEALLQKQPKKSGKDTKKTPSSNAVMKKAFKNSMQMSV</sequence>
<organism evidence="2 3">
    <name type="scientific">Amniculicola lignicola CBS 123094</name>
    <dbReference type="NCBI Taxonomy" id="1392246"/>
    <lineage>
        <taxon>Eukaryota</taxon>
        <taxon>Fungi</taxon>
        <taxon>Dikarya</taxon>
        <taxon>Ascomycota</taxon>
        <taxon>Pezizomycotina</taxon>
        <taxon>Dothideomycetes</taxon>
        <taxon>Pleosporomycetidae</taxon>
        <taxon>Pleosporales</taxon>
        <taxon>Amniculicolaceae</taxon>
        <taxon>Amniculicola</taxon>
    </lineage>
</organism>
<dbReference type="AlphaFoldDB" id="A0A6A5W026"/>
<evidence type="ECO:0000256" key="1">
    <source>
        <dbReference type="SAM" id="MobiDB-lite"/>
    </source>
</evidence>
<dbReference type="Proteomes" id="UP000799779">
    <property type="component" value="Unassembled WGS sequence"/>
</dbReference>
<feature type="region of interest" description="Disordered" evidence="1">
    <location>
        <begin position="85"/>
        <end position="131"/>
    </location>
</feature>
<reference evidence="2" key="1">
    <citation type="journal article" date="2020" name="Stud. Mycol.">
        <title>101 Dothideomycetes genomes: a test case for predicting lifestyles and emergence of pathogens.</title>
        <authorList>
            <person name="Haridas S."/>
            <person name="Albert R."/>
            <person name="Binder M."/>
            <person name="Bloem J."/>
            <person name="Labutti K."/>
            <person name="Salamov A."/>
            <person name="Andreopoulos B."/>
            <person name="Baker S."/>
            <person name="Barry K."/>
            <person name="Bills G."/>
            <person name="Bluhm B."/>
            <person name="Cannon C."/>
            <person name="Castanera R."/>
            <person name="Culley D."/>
            <person name="Daum C."/>
            <person name="Ezra D."/>
            <person name="Gonzalez J."/>
            <person name="Henrissat B."/>
            <person name="Kuo A."/>
            <person name="Liang C."/>
            <person name="Lipzen A."/>
            <person name="Lutzoni F."/>
            <person name="Magnuson J."/>
            <person name="Mondo S."/>
            <person name="Nolan M."/>
            <person name="Ohm R."/>
            <person name="Pangilinan J."/>
            <person name="Park H.-J."/>
            <person name="Ramirez L."/>
            <person name="Alfaro M."/>
            <person name="Sun H."/>
            <person name="Tritt A."/>
            <person name="Yoshinaga Y."/>
            <person name="Zwiers L.-H."/>
            <person name="Turgeon B."/>
            <person name="Goodwin S."/>
            <person name="Spatafora J."/>
            <person name="Crous P."/>
            <person name="Grigoriev I."/>
        </authorList>
    </citation>
    <scope>NUCLEOTIDE SEQUENCE</scope>
    <source>
        <strain evidence="2">CBS 123094</strain>
    </source>
</reference>
<gene>
    <name evidence="2" type="ORF">P154DRAFT_367196</name>
</gene>
<name>A0A6A5W026_9PLEO</name>
<evidence type="ECO:0000313" key="2">
    <source>
        <dbReference type="EMBL" id="KAF1994634.1"/>
    </source>
</evidence>
<protein>
    <submittedName>
        <fullName evidence="2">Uncharacterized protein</fullName>
    </submittedName>
</protein>